<name>A0A918DAC8_9ACTN</name>
<evidence type="ECO:0000313" key="2">
    <source>
        <dbReference type="EMBL" id="GGN94628.1"/>
    </source>
</evidence>
<dbReference type="Proteomes" id="UP000600365">
    <property type="component" value="Unassembled WGS sequence"/>
</dbReference>
<sequence length="124" mass="12937">MNDLGGWDSSGEEALAAERQGNPIGVAPGFRGDAQHQGVQGSFGDIGNMVLKRGDETIGNSVVQTVTRAYDVRWAPVGQVPPGGSPVGGGTARRFRITVRHPTHWPVFPDAPFSSGSRSGQLGA</sequence>
<proteinExistence type="predicted"/>
<keyword evidence="3" id="KW-1185">Reference proteome</keyword>
<dbReference type="AlphaFoldDB" id="A0A918DAC8"/>
<evidence type="ECO:0000313" key="3">
    <source>
        <dbReference type="Proteomes" id="UP000600365"/>
    </source>
</evidence>
<accession>A0A918DAC8</accession>
<reference evidence="2 3" key="1">
    <citation type="journal article" date="2014" name="Int. J. Syst. Evol. Microbiol.">
        <title>Complete genome sequence of Corynebacterium casei LMG S-19264T (=DSM 44701T), isolated from a smear-ripened cheese.</title>
        <authorList>
            <consortium name="US DOE Joint Genome Institute (JGI-PGF)"/>
            <person name="Walter F."/>
            <person name="Albersmeier A."/>
            <person name="Kalinowski J."/>
            <person name="Ruckert C."/>
        </authorList>
    </citation>
    <scope>NUCLEOTIDE SEQUENCE [LARGE SCALE GENOMIC DNA]</scope>
    <source>
        <strain evidence="2 3">CGMCC 4.7111</strain>
    </source>
</reference>
<protein>
    <submittedName>
        <fullName evidence="2">Uncharacterized protein</fullName>
    </submittedName>
</protein>
<gene>
    <name evidence="2" type="ORF">GCM10011579_094310</name>
</gene>
<dbReference type="RefSeq" id="WP_189192343.1">
    <property type="nucleotide sequence ID" value="NZ_BMMM01000031.1"/>
</dbReference>
<organism evidence="2 3">
    <name type="scientific">Streptomyces albiflavescens</name>
    <dbReference type="NCBI Taxonomy" id="1623582"/>
    <lineage>
        <taxon>Bacteria</taxon>
        <taxon>Bacillati</taxon>
        <taxon>Actinomycetota</taxon>
        <taxon>Actinomycetes</taxon>
        <taxon>Kitasatosporales</taxon>
        <taxon>Streptomycetaceae</taxon>
        <taxon>Streptomyces</taxon>
    </lineage>
</organism>
<comment type="caution">
    <text evidence="2">The sequence shown here is derived from an EMBL/GenBank/DDBJ whole genome shotgun (WGS) entry which is preliminary data.</text>
</comment>
<dbReference type="EMBL" id="BMMM01000031">
    <property type="protein sequence ID" value="GGN94628.1"/>
    <property type="molecule type" value="Genomic_DNA"/>
</dbReference>
<evidence type="ECO:0000256" key="1">
    <source>
        <dbReference type="SAM" id="MobiDB-lite"/>
    </source>
</evidence>
<feature type="region of interest" description="Disordered" evidence="1">
    <location>
        <begin position="16"/>
        <end position="41"/>
    </location>
</feature>